<evidence type="ECO:0000313" key="2">
    <source>
        <dbReference type="Proteomes" id="UP000076962"/>
    </source>
</evidence>
<keyword evidence="2" id="KW-1185">Reference proteome</keyword>
<organism evidence="1 2">
    <name type="scientific">Candidatus Thiomargarita nelsonii</name>
    <dbReference type="NCBI Taxonomy" id="1003181"/>
    <lineage>
        <taxon>Bacteria</taxon>
        <taxon>Pseudomonadati</taxon>
        <taxon>Pseudomonadota</taxon>
        <taxon>Gammaproteobacteria</taxon>
        <taxon>Thiotrichales</taxon>
        <taxon>Thiotrichaceae</taxon>
        <taxon>Thiomargarita</taxon>
    </lineage>
</organism>
<sequence length="64" mass="7494">MREVYLLLKTESRFDVVILSLQHLGTTTDAMLALQAISRYLDDKLSLEKVAVKTVDDFYRRFKK</sequence>
<dbReference type="AlphaFoldDB" id="A0A176RUY7"/>
<dbReference type="Proteomes" id="UP000076962">
    <property type="component" value="Unassembled WGS sequence"/>
</dbReference>
<feature type="non-terminal residue" evidence="1">
    <location>
        <position position="64"/>
    </location>
</feature>
<gene>
    <name evidence="1" type="ORF">THIOM_004793</name>
</gene>
<evidence type="ECO:0000313" key="1">
    <source>
        <dbReference type="EMBL" id="OAD19561.1"/>
    </source>
</evidence>
<comment type="caution">
    <text evidence="1">The sequence shown here is derived from an EMBL/GenBank/DDBJ whole genome shotgun (WGS) entry which is preliminary data.</text>
</comment>
<proteinExistence type="predicted"/>
<accession>A0A176RUY7</accession>
<protein>
    <submittedName>
        <fullName evidence="1">Uncharacterized protein</fullName>
    </submittedName>
</protein>
<dbReference type="EMBL" id="LUTY01002749">
    <property type="protein sequence ID" value="OAD19561.1"/>
    <property type="molecule type" value="Genomic_DNA"/>
</dbReference>
<reference evidence="1 2" key="1">
    <citation type="submission" date="2016-05" db="EMBL/GenBank/DDBJ databases">
        <title>Single-cell genome of chain-forming Candidatus Thiomargarita nelsonii and comparison to other large sulfur-oxidizing bacteria.</title>
        <authorList>
            <person name="Winkel M."/>
            <person name="Salman V."/>
            <person name="Woyke T."/>
            <person name="Schulz-Vogt H."/>
            <person name="Richter M."/>
            <person name="Flood B."/>
            <person name="Bailey J."/>
            <person name="Amann R."/>
            <person name="Mussmann M."/>
        </authorList>
    </citation>
    <scope>NUCLEOTIDE SEQUENCE [LARGE SCALE GENOMIC DNA]</scope>
    <source>
        <strain evidence="1 2">THI036</strain>
    </source>
</reference>
<name>A0A176RUY7_9GAMM</name>